<reference evidence="6 7" key="1">
    <citation type="submission" date="2023-03" db="EMBL/GenBank/DDBJ databases">
        <title>Draft genome sequence of Streptomyces sp. K1PA1 isolated from peat swamp forest in Thailand.</title>
        <authorList>
            <person name="Klaysubun C."/>
            <person name="Duangmal K."/>
        </authorList>
    </citation>
    <scope>NUCLEOTIDE SEQUENCE [LARGE SCALE GENOMIC DNA]</scope>
    <source>
        <strain evidence="6 7">K1PA1</strain>
    </source>
</reference>
<dbReference type="PROSITE" id="PS50977">
    <property type="entry name" value="HTH_TETR_2"/>
    <property type="match status" value="1"/>
</dbReference>
<keyword evidence="2 4" id="KW-0238">DNA-binding</keyword>
<dbReference type="InterPro" id="IPR036271">
    <property type="entry name" value="Tet_transcr_reg_TetR-rel_C_sf"/>
</dbReference>
<evidence type="ECO:0000259" key="5">
    <source>
        <dbReference type="PROSITE" id="PS50977"/>
    </source>
</evidence>
<dbReference type="InterPro" id="IPR001647">
    <property type="entry name" value="HTH_TetR"/>
</dbReference>
<dbReference type="PANTHER" id="PTHR47506:SF3">
    <property type="entry name" value="HTH-TYPE TRANSCRIPTIONAL REGULATOR LMRA"/>
    <property type="match status" value="1"/>
</dbReference>
<dbReference type="Pfam" id="PF16925">
    <property type="entry name" value="TetR_C_13"/>
    <property type="match status" value="1"/>
</dbReference>
<protein>
    <submittedName>
        <fullName evidence="6">TetR/AcrR family transcriptional regulator</fullName>
    </submittedName>
</protein>
<dbReference type="SUPFAM" id="SSF48498">
    <property type="entry name" value="Tetracyclin repressor-like, C-terminal domain"/>
    <property type="match status" value="1"/>
</dbReference>
<evidence type="ECO:0000256" key="3">
    <source>
        <dbReference type="ARBA" id="ARBA00023163"/>
    </source>
</evidence>
<evidence type="ECO:0000256" key="2">
    <source>
        <dbReference type="ARBA" id="ARBA00023125"/>
    </source>
</evidence>
<keyword evidence="7" id="KW-1185">Reference proteome</keyword>
<sequence length="192" mass="20576">MSKKEALTRAAAELLWERGYTGTSPAMILERAHAGQGSMYHHFSGKAELAAAAMEHMSDQLRSRTEDALAGEESAVARVHAFLDLERDPLAGCRMGRLAQDYEIVADDGLRVTTADFFTWLGDRLSAVLAEGVRAGEFRPDTDPDVMASLIMATVQGGYVLARAHQDPAAFRRAVAGAKQVVASLVVSSGQG</sequence>
<dbReference type="Proteomes" id="UP001221150">
    <property type="component" value="Unassembled WGS sequence"/>
</dbReference>
<dbReference type="RefSeq" id="WP_276110434.1">
    <property type="nucleotide sequence ID" value="NZ_JARJBB010000010.1"/>
</dbReference>
<evidence type="ECO:0000313" key="6">
    <source>
        <dbReference type="EMBL" id="MDF3300865.1"/>
    </source>
</evidence>
<name>A0ABT6A894_9ACTN</name>
<keyword evidence="1" id="KW-0805">Transcription regulation</keyword>
<dbReference type="PANTHER" id="PTHR47506">
    <property type="entry name" value="TRANSCRIPTIONAL REGULATORY PROTEIN"/>
    <property type="match status" value="1"/>
</dbReference>
<dbReference type="SUPFAM" id="SSF46689">
    <property type="entry name" value="Homeodomain-like"/>
    <property type="match status" value="1"/>
</dbReference>
<dbReference type="PRINTS" id="PR00455">
    <property type="entry name" value="HTHTETR"/>
</dbReference>
<comment type="caution">
    <text evidence="6">The sequence shown here is derived from an EMBL/GenBank/DDBJ whole genome shotgun (WGS) entry which is preliminary data.</text>
</comment>
<dbReference type="InterPro" id="IPR009057">
    <property type="entry name" value="Homeodomain-like_sf"/>
</dbReference>
<evidence type="ECO:0000256" key="1">
    <source>
        <dbReference type="ARBA" id="ARBA00023015"/>
    </source>
</evidence>
<evidence type="ECO:0000313" key="7">
    <source>
        <dbReference type="Proteomes" id="UP001221150"/>
    </source>
</evidence>
<evidence type="ECO:0000256" key="4">
    <source>
        <dbReference type="PROSITE-ProRule" id="PRU00335"/>
    </source>
</evidence>
<dbReference type="Pfam" id="PF00440">
    <property type="entry name" value="TetR_N"/>
    <property type="match status" value="1"/>
</dbReference>
<dbReference type="Gene3D" id="1.10.357.10">
    <property type="entry name" value="Tetracycline Repressor, domain 2"/>
    <property type="match status" value="1"/>
</dbReference>
<dbReference type="InterPro" id="IPR011075">
    <property type="entry name" value="TetR_C"/>
</dbReference>
<dbReference type="EMBL" id="JARJBB010000010">
    <property type="protein sequence ID" value="MDF3300865.1"/>
    <property type="molecule type" value="Genomic_DNA"/>
</dbReference>
<gene>
    <name evidence="6" type="ORF">P3H78_20005</name>
</gene>
<feature type="DNA-binding region" description="H-T-H motif" evidence="4">
    <location>
        <begin position="24"/>
        <end position="43"/>
    </location>
</feature>
<keyword evidence="3" id="KW-0804">Transcription</keyword>
<proteinExistence type="predicted"/>
<accession>A0ABT6A894</accession>
<organism evidence="6 7">
    <name type="scientific">Streptomyces tropicalis</name>
    <dbReference type="NCBI Taxonomy" id="3034234"/>
    <lineage>
        <taxon>Bacteria</taxon>
        <taxon>Bacillati</taxon>
        <taxon>Actinomycetota</taxon>
        <taxon>Actinomycetes</taxon>
        <taxon>Kitasatosporales</taxon>
        <taxon>Streptomycetaceae</taxon>
        <taxon>Streptomyces</taxon>
    </lineage>
</organism>
<feature type="domain" description="HTH tetR-type" evidence="5">
    <location>
        <begin position="1"/>
        <end position="61"/>
    </location>
</feature>